<proteinExistence type="predicted"/>
<name>A0A0M0K885_9EUKA</name>
<reference evidence="2" key="1">
    <citation type="journal article" date="2015" name="PLoS Genet.">
        <title>Genome Sequence and Transcriptome Analyses of Chrysochromulina tobin: Metabolic Tools for Enhanced Algal Fitness in the Prominent Order Prymnesiales (Haptophyceae).</title>
        <authorList>
            <person name="Hovde B.T."/>
            <person name="Deodato C.R."/>
            <person name="Hunsperger H.M."/>
            <person name="Ryken S.A."/>
            <person name="Yost W."/>
            <person name="Jha R.K."/>
            <person name="Patterson J."/>
            <person name="Monnat R.J. Jr."/>
            <person name="Barlow S.B."/>
            <person name="Starkenburg S.R."/>
            <person name="Cattolico R.A."/>
        </authorList>
    </citation>
    <scope>NUCLEOTIDE SEQUENCE</scope>
    <source>
        <strain evidence="2">CCMP291</strain>
    </source>
</reference>
<gene>
    <name evidence="1" type="ORF">Ctob_013009</name>
</gene>
<dbReference type="Proteomes" id="UP000037460">
    <property type="component" value="Unassembled WGS sequence"/>
</dbReference>
<evidence type="ECO:0000313" key="2">
    <source>
        <dbReference type="Proteomes" id="UP000037460"/>
    </source>
</evidence>
<keyword evidence="2" id="KW-1185">Reference proteome</keyword>
<accession>A0A0M0K885</accession>
<protein>
    <submittedName>
        <fullName evidence="1">Trafficking protein particle complex 8</fullName>
    </submittedName>
</protein>
<dbReference type="EMBL" id="JWZX01001016">
    <property type="protein sequence ID" value="KOO34999.1"/>
    <property type="molecule type" value="Genomic_DNA"/>
</dbReference>
<sequence length="1296" mass="138807">MLYTKSALEAHADKAAIETAWDPRKPGFYFLTRAAVLDLTASQLQRMQEMRDSKLLVKVLIDLNDAFQGKGLIESVLFVSHRWEDPATPDETGAQLAAIKAHLLDHPEIQFVWFDYSCMPQRSSGLSPDQDDRTPAEKAEFDLMLKSIADLYLTAKVLILLDTMYRTRFWTTMEGWCAMQKVTPQGVRPARAGESRVTVVCIHNATQHDERALLEMSTKTAEEITKFLASPDVAVTNKKDKTTMLPIVGKTDERVREMMSGMHSVIPESHEEELREDDNPITLFIDSARERVGSLFGITPLVMEREGATTGNAAASELHVQIPVRASSAPEPFYQGFHPGITCGRSGMNPIVGMRFHLRGSEPSSDLCQAEYDKLDDAENGLYEAIPPPPPGLKLEGGSLPGYAADYPGTYRLADGKLVNGRPAYQHTTDATLWIAFDGVDSWMGQPESLLGEKKGFLGLRDRAAASPDVSAKTWKASGGAGAGWVEAPQLKCTAWTPPPLPPGLKLEGGSLRGVAAKYMALPGEAAKYMGGYRLVVGKLVNGRPAYQHTSDATLWITFAGNGWIGQPESALGEEKGNLDLRDPAAASPDVSAKTWMATAGGADNPWVEAPQLKCTAWTPPALLHGLKLEGGSLPGGAAEYMGGFRLADGKLVNGRPAYQHVTDGSRWLAFDGAIWRGQTVADLGQKRGVLQLPDEAAATPDASAAPWLCGWAPQPQLQCIPWTPPPLSPGLKLEGGSLAGAAAEYMGGYRLDRSRPVNGRPAYQHMAHLTRWLAFDGAIWRGQPEADLGKKRGVLQLPDTAALTPDASAATWLAETGSGLAAQPQLKCIPCIPPPPPGLKLEGGSLGGGASEYMGGYSLYSGKLVNGRPAWRHTTHFTCWLAFDGAIWRGQPEADLGQKRGFLQLPDAGALTPDASAATWLAETGSGLAAQPQLKCIPCIPPPPPGLKLEGGSLGGGASEYMGGYRLADGKLVNGRPAYQQMTLGSSWAADGSRWIAFNGKDSWIGQSEADLGKGNGILLLLDAAAATPDVSTKTWKAWAGATGSGWVEEPPLKCIPWTPSPPPLSPGLKLEGGSLPGAAAEYMGEYRLVVDDRVGWPPQAVKAGWPGNHMLVNGRPAWRHTTHLKCWLAFDGAIWRGQPEASLGQKRGFLQLPDAGALTPDASAATWLAAGGPGSAGAAQPQLKCIPCAAPELSQVELKELPVKHFRGPCADCCKPLAPCCCVSADGEAIFGCVPTEPGYILPACLHMALCPQLGCDPKGGFLQLDCREFCFYTLLPFVCCCQIFAPPRFSFFW</sequence>
<comment type="caution">
    <text evidence="1">The sequence shown here is derived from an EMBL/GenBank/DDBJ whole genome shotgun (WGS) entry which is preliminary data.</text>
</comment>
<evidence type="ECO:0000313" key="1">
    <source>
        <dbReference type="EMBL" id="KOO34999.1"/>
    </source>
</evidence>
<organism evidence="1 2">
    <name type="scientific">Chrysochromulina tobinii</name>
    <dbReference type="NCBI Taxonomy" id="1460289"/>
    <lineage>
        <taxon>Eukaryota</taxon>
        <taxon>Haptista</taxon>
        <taxon>Haptophyta</taxon>
        <taxon>Prymnesiophyceae</taxon>
        <taxon>Prymnesiales</taxon>
        <taxon>Chrysochromulinaceae</taxon>
        <taxon>Chrysochromulina</taxon>
    </lineage>
</organism>